<evidence type="ECO:0000313" key="2">
    <source>
        <dbReference type="EMBL" id="SNX69455.1"/>
    </source>
</evidence>
<dbReference type="OrthoDB" id="7866398at2"/>
<keyword evidence="1" id="KW-0472">Membrane</keyword>
<dbReference type="EMBL" id="OAOQ01000004">
    <property type="protein sequence ID" value="SNX69455.1"/>
    <property type="molecule type" value="Genomic_DNA"/>
</dbReference>
<sequence length="60" mass="6479">MLVKIVTLFLVGMAAVALIGRLRWPLGGRKSQTKVPPPTICGHCGRFVLGKDGCDCRRKG</sequence>
<feature type="transmembrane region" description="Helical" evidence="1">
    <location>
        <begin position="6"/>
        <end position="24"/>
    </location>
</feature>
<keyword evidence="1" id="KW-0812">Transmembrane</keyword>
<keyword evidence="1" id="KW-1133">Transmembrane helix</keyword>
<evidence type="ECO:0000313" key="3">
    <source>
        <dbReference type="Proteomes" id="UP000219467"/>
    </source>
</evidence>
<reference evidence="3" key="1">
    <citation type="submission" date="2017-08" db="EMBL/GenBank/DDBJ databases">
        <authorList>
            <person name="Varghese N."/>
            <person name="Submissions S."/>
        </authorList>
    </citation>
    <scope>NUCLEOTIDE SEQUENCE [LARGE SCALE GENOMIC DNA]</scope>
    <source>
        <strain evidence="3">JA234</strain>
    </source>
</reference>
<accession>A0A285CPW4</accession>
<dbReference type="AlphaFoldDB" id="A0A285CPW4"/>
<organism evidence="2 3">
    <name type="scientific">Cereibacter ovatus</name>
    <dbReference type="NCBI Taxonomy" id="439529"/>
    <lineage>
        <taxon>Bacteria</taxon>
        <taxon>Pseudomonadati</taxon>
        <taxon>Pseudomonadota</taxon>
        <taxon>Alphaproteobacteria</taxon>
        <taxon>Rhodobacterales</taxon>
        <taxon>Paracoccaceae</taxon>
        <taxon>Cereibacter</taxon>
    </lineage>
</organism>
<proteinExistence type="predicted"/>
<dbReference type="Proteomes" id="UP000219467">
    <property type="component" value="Unassembled WGS sequence"/>
</dbReference>
<evidence type="ECO:0000256" key="1">
    <source>
        <dbReference type="SAM" id="Phobius"/>
    </source>
</evidence>
<gene>
    <name evidence="2" type="ORF">SAMN05878503_10448</name>
</gene>
<name>A0A285CPW4_9RHOB</name>
<dbReference type="RefSeq" id="WP_097029870.1">
    <property type="nucleotide sequence ID" value="NZ_OAOQ01000004.1"/>
</dbReference>
<keyword evidence="3" id="KW-1185">Reference proteome</keyword>
<protein>
    <submittedName>
        <fullName evidence="2">Uncharacterized protein</fullName>
    </submittedName>
</protein>